<sequence length="91" mass="10315">MSNEVAKVPRGETVGYDRKLSYFDFVPDNHCALEFSELLDLSHLKGAPKEKLFLALKVFSDVFLRKDQKLGCTNRISHSDRGCETALRPTI</sequence>
<dbReference type="EMBL" id="JARBHB010000004">
    <property type="protein sequence ID" value="KAJ8884829.1"/>
    <property type="molecule type" value="Genomic_DNA"/>
</dbReference>
<organism evidence="1 2">
    <name type="scientific">Dryococelus australis</name>
    <dbReference type="NCBI Taxonomy" id="614101"/>
    <lineage>
        <taxon>Eukaryota</taxon>
        <taxon>Metazoa</taxon>
        <taxon>Ecdysozoa</taxon>
        <taxon>Arthropoda</taxon>
        <taxon>Hexapoda</taxon>
        <taxon>Insecta</taxon>
        <taxon>Pterygota</taxon>
        <taxon>Neoptera</taxon>
        <taxon>Polyneoptera</taxon>
        <taxon>Phasmatodea</taxon>
        <taxon>Verophasmatodea</taxon>
        <taxon>Anareolatae</taxon>
        <taxon>Phasmatidae</taxon>
        <taxon>Eurycanthinae</taxon>
        <taxon>Dryococelus</taxon>
    </lineage>
</organism>
<name>A0ABQ9HKZ5_9NEOP</name>
<keyword evidence="2" id="KW-1185">Reference proteome</keyword>
<proteinExistence type="predicted"/>
<accession>A0ABQ9HKZ5</accession>
<dbReference type="Proteomes" id="UP001159363">
    <property type="component" value="Chromosome X"/>
</dbReference>
<protein>
    <submittedName>
        <fullName evidence="1">Uncharacterized protein</fullName>
    </submittedName>
</protein>
<evidence type="ECO:0000313" key="1">
    <source>
        <dbReference type="EMBL" id="KAJ8884829.1"/>
    </source>
</evidence>
<reference evidence="1 2" key="1">
    <citation type="submission" date="2023-02" db="EMBL/GenBank/DDBJ databases">
        <title>LHISI_Scaffold_Assembly.</title>
        <authorList>
            <person name="Stuart O.P."/>
            <person name="Cleave R."/>
            <person name="Magrath M.J.L."/>
            <person name="Mikheyev A.S."/>
        </authorList>
    </citation>
    <scope>NUCLEOTIDE SEQUENCE [LARGE SCALE GENOMIC DNA]</scope>
    <source>
        <strain evidence="1">Daus_M_001</strain>
        <tissue evidence="1">Leg muscle</tissue>
    </source>
</reference>
<evidence type="ECO:0000313" key="2">
    <source>
        <dbReference type="Proteomes" id="UP001159363"/>
    </source>
</evidence>
<gene>
    <name evidence="1" type="ORF">PR048_011025</name>
</gene>
<comment type="caution">
    <text evidence="1">The sequence shown here is derived from an EMBL/GenBank/DDBJ whole genome shotgun (WGS) entry which is preliminary data.</text>
</comment>